<dbReference type="KEGG" id="rarg:115727519"/>
<feature type="compositionally biased region" description="Polar residues" evidence="1">
    <location>
        <begin position="131"/>
        <end position="140"/>
    </location>
</feature>
<protein>
    <submittedName>
        <fullName evidence="4">Uncharacterized protein LOC115727519</fullName>
    </submittedName>
</protein>
<sequence>MVSRSKNLLQSLSSRLNRTAGFTTSTTPKMRAHAVPINKSELDQVRKRMKKGDFVPVCVALGMIAVSTSLGLYTAVGELKDSPTVRVRKSRRETVPEVVEPEVVVEEAERFMTRSLFRKIAHLQEFDAGDSTVSPNSSPDSNKDFSGGVRRAPHVESLKSVGV</sequence>
<feature type="region of interest" description="Disordered" evidence="1">
    <location>
        <begin position="128"/>
        <end position="163"/>
    </location>
</feature>
<feature type="transmembrane region" description="Helical" evidence="2">
    <location>
        <begin position="54"/>
        <end position="76"/>
    </location>
</feature>
<reference evidence="4" key="1">
    <citation type="submission" date="2025-08" db="UniProtKB">
        <authorList>
            <consortium name="RefSeq"/>
        </authorList>
    </citation>
    <scope>IDENTIFICATION</scope>
    <source>
        <tissue evidence="4">Leaf</tissue>
    </source>
</reference>
<keyword evidence="2" id="KW-1133">Transmembrane helix</keyword>
<dbReference type="PANTHER" id="PTHR33919:SF11">
    <property type="entry name" value="EXPRESSED PROTEIN"/>
    <property type="match status" value="1"/>
</dbReference>
<name>A0A8B8MU38_9MYRT</name>
<evidence type="ECO:0000313" key="3">
    <source>
        <dbReference type="Proteomes" id="UP000827889"/>
    </source>
</evidence>
<dbReference type="RefSeq" id="XP_030513597.1">
    <property type="nucleotide sequence ID" value="XM_030657737.2"/>
</dbReference>
<accession>A0A8B8MU38</accession>
<evidence type="ECO:0000313" key="4">
    <source>
        <dbReference type="RefSeq" id="XP_030513597.1"/>
    </source>
</evidence>
<proteinExistence type="predicted"/>
<dbReference type="PANTHER" id="PTHR33919">
    <property type="entry name" value="OS09G0127700 PROTEIN"/>
    <property type="match status" value="1"/>
</dbReference>
<dbReference type="Proteomes" id="UP000827889">
    <property type="component" value="Chromosome 8"/>
</dbReference>
<dbReference type="OrthoDB" id="2013913at2759"/>
<keyword evidence="2" id="KW-0812">Transmembrane</keyword>
<gene>
    <name evidence="4" type="primary">LOC115727519</name>
</gene>
<evidence type="ECO:0000256" key="2">
    <source>
        <dbReference type="SAM" id="Phobius"/>
    </source>
</evidence>
<keyword evidence="3" id="KW-1185">Reference proteome</keyword>
<keyword evidence="2" id="KW-0472">Membrane</keyword>
<evidence type="ECO:0000256" key="1">
    <source>
        <dbReference type="SAM" id="MobiDB-lite"/>
    </source>
</evidence>
<dbReference type="AlphaFoldDB" id="A0A8B8MU38"/>
<dbReference type="GeneID" id="115727519"/>
<organism evidence="3 4">
    <name type="scientific">Rhodamnia argentea</name>
    <dbReference type="NCBI Taxonomy" id="178133"/>
    <lineage>
        <taxon>Eukaryota</taxon>
        <taxon>Viridiplantae</taxon>
        <taxon>Streptophyta</taxon>
        <taxon>Embryophyta</taxon>
        <taxon>Tracheophyta</taxon>
        <taxon>Spermatophyta</taxon>
        <taxon>Magnoliopsida</taxon>
        <taxon>eudicotyledons</taxon>
        <taxon>Gunneridae</taxon>
        <taxon>Pentapetalae</taxon>
        <taxon>rosids</taxon>
        <taxon>malvids</taxon>
        <taxon>Myrtales</taxon>
        <taxon>Myrtaceae</taxon>
        <taxon>Myrtoideae</taxon>
        <taxon>Myrteae</taxon>
        <taxon>Australasian group</taxon>
        <taxon>Rhodamnia</taxon>
    </lineage>
</organism>